<evidence type="ECO:0000259" key="3">
    <source>
        <dbReference type="Pfam" id="PF00582"/>
    </source>
</evidence>
<evidence type="ECO:0000313" key="4">
    <source>
        <dbReference type="EMBL" id="TCZ73369.1"/>
    </source>
</evidence>
<dbReference type="InterPro" id="IPR006016">
    <property type="entry name" value="UspA"/>
</dbReference>
<gene>
    <name evidence="4" type="ORF">E0486_06770</name>
</gene>
<proteinExistence type="inferred from homology"/>
<feature type="region of interest" description="Disordered" evidence="2">
    <location>
        <begin position="110"/>
        <end position="141"/>
    </location>
</feature>
<feature type="domain" description="UspA" evidence="3">
    <location>
        <begin position="154"/>
        <end position="301"/>
    </location>
</feature>
<dbReference type="PANTHER" id="PTHR46268:SF6">
    <property type="entry name" value="UNIVERSAL STRESS PROTEIN UP12"/>
    <property type="match status" value="1"/>
</dbReference>
<sequence length="434" mass="48690">MPELSPFLFMMLLIKTSFFLFCHKFYAKARRPEILAQVAKKLQESPSAPVKMNGDFAQLPPTQKPRWRGCGAVAPPAQRHGGTAARRHDNQEKNRCVVVLLRRCEKRPPAAAPGYLPRGNSPKPNVYGNRKDRNFRETSSSGCPLSSYANRYAMKTMLLPIDFSPTARNAAEFALHWCRRYGYDRVILVRSLFHSYFEDMATSAEYMLLSQQEKGRFYEEEKEVLDSLCKELTTAAGPGIRIFTALSDQPLVRTLLQLVEQESPDLIVAGSDNQEYESDSFVSAKLIELARASPVRVLVVPAGCAYQELRSVLVPCNLAQTDSLGRLPCLSQATQGGDLQLEVLHVDTPGRGSKPANEAKALEHLQRFLKDRPYHFHRISAPTELAGILQFAAGTDIQLIVALPRRHSFLYALTHKSVSEALYRNTQYPVLILK</sequence>
<dbReference type="AlphaFoldDB" id="A0A4R4E1V8"/>
<dbReference type="OrthoDB" id="9788959at2"/>
<keyword evidence="5" id="KW-1185">Reference proteome</keyword>
<comment type="similarity">
    <text evidence="1">Belongs to the universal stress protein A family.</text>
</comment>
<evidence type="ECO:0000256" key="2">
    <source>
        <dbReference type="SAM" id="MobiDB-lite"/>
    </source>
</evidence>
<name>A0A4R4E1V8_9BACT</name>
<dbReference type="EMBL" id="SKFH01000007">
    <property type="protein sequence ID" value="TCZ73369.1"/>
    <property type="molecule type" value="Genomic_DNA"/>
</dbReference>
<evidence type="ECO:0000313" key="5">
    <source>
        <dbReference type="Proteomes" id="UP000295164"/>
    </source>
</evidence>
<organism evidence="4 5">
    <name type="scientific">Flaviaesturariibacter aridisoli</name>
    <dbReference type="NCBI Taxonomy" id="2545761"/>
    <lineage>
        <taxon>Bacteria</taxon>
        <taxon>Pseudomonadati</taxon>
        <taxon>Bacteroidota</taxon>
        <taxon>Chitinophagia</taxon>
        <taxon>Chitinophagales</taxon>
        <taxon>Chitinophagaceae</taxon>
        <taxon>Flaviaestuariibacter</taxon>
    </lineage>
</organism>
<comment type="caution">
    <text evidence="4">The sequence shown here is derived from an EMBL/GenBank/DDBJ whole genome shotgun (WGS) entry which is preliminary data.</text>
</comment>
<dbReference type="Gene3D" id="3.40.50.12370">
    <property type="match status" value="1"/>
</dbReference>
<dbReference type="PANTHER" id="PTHR46268">
    <property type="entry name" value="STRESS RESPONSE PROTEIN NHAX"/>
    <property type="match status" value="1"/>
</dbReference>
<dbReference type="Proteomes" id="UP000295164">
    <property type="component" value="Unassembled WGS sequence"/>
</dbReference>
<dbReference type="Pfam" id="PF00582">
    <property type="entry name" value="Usp"/>
    <property type="match status" value="1"/>
</dbReference>
<reference evidence="4 5" key="1">
    <citation type="submission" date="2019-03" db="EMBL/GenBank/DDBJ databases">
        <authorList>
            <person name="Kim M.K.M."/>
        </authorList>
    </citation>
    <scope>NUCLEOTIDE SEQUENCE [LARGE SCALE GENOMIC DNA]</scope>
    <source>
        <strain evidence="4 5">17J68-15</strain>
    </source>
</reference>
<accession>A0A4R4E1V8</accession>
<dbReference type="SUPFAM" id="SSF52402">
    <property type="entry name" value="Adenine nucleotide alpha hydrolases-like"/>
    <property type="match status" value="2"/>
</dbReference>
<dbReference type="CDD" id="cd00293">
    <property type="entry name" value="USP-like"/>
    <property type="match status" value="1"/>
</dbReference>
<evidence type="ECO:0000256" key="1">
    <source>
        <dbReference type="ARBA" id="ARBA00008791"/>
    </source>
</evidence>
<protein>
    <submittedName>
        <fullName evidence="4">Universal stress protein</fullName>
    </submittedName>
</protein>